<evidence type="ECO:0000313" key="3">
    <source>
        <dbReference type="Proteomes" id="UP000077755"/>
    </source>
</evidence>
<name>A0A175Y9V4_DAUCS</name>
<dbReference type="Gramene" id="KZM80356">
    <property type="protein sequence ID" value="KZM80356"/>
    <property type="gene ID" value="DCAR_031729"/>
</dbReference>
<protein>
    <submittedName>
        <fullName evidence="2">Uncharacterized protein</fullName>
    </submittedName>
</protein>
<accession>A0A175Y9V4</accession>
<evidence type="ECO:0000313" key="2">
    <source>
        <dbReference type="EMBL" id="WOH03261.1"/>
    </source>
</evidence>
<gene>
    <name evidence="2" type="ORF">DCAR_0522657</name>
</gene>
<feature type="region of interest" description="Disordered" evidence="1">
    <location>
        <begin position="210"/>
        <end position="237"/>
    </location>
</feature>
<reference evidence="2" key="1">
    <citation type="journal article" date="2016" name="Nat. Genet.">
        <title>A high-quality carrot genome assembly provides new insights into carotenoid accumulation and asterid genome evolution.</title>
        <authorList>
            <person name="Iorizzo M."/>
            <person name="Ellison S."/>
            <person name="Senalik D."/>
            <person name="Zeng P."/>
            <person name="Satapoomin P."/>
            <person name="Huang J."/>
            <person name="Bowman M."/>
            <person name="Iovene M."/>
            <person name="Sanseverino W."/>
            <person name="Cavagnaro P."/>
            <person name="Yildiz M."/>
            <person name="Macko-Podgorni A."/>
            <person name="Moranska E."/>
            <person name="Grzebelus E."/>
            <person name="Grzebelus D."/>
            <person name="Ashrafi H."/>
            <person name="Zheng Z."/>
            <person name="Cheng S."/>
            <person name="Spooner D."/>
            <person name="Van Deynze A."/>
            <person name="Simon P."/>
        </authorList>
    </citation>
    <scope>NUCLEOTIDE SEQUENCE</scope>
    <source>
        <tissue evidence="2">Leaf</tissue>
    </source>
</reference>
<evidence type="ECO:0000256" key="1">
    <source>
        <dbReference type="SAM" id="MobiDB-lite"/>
    </source>
</evidence>
<keyword evidence="3" id="KW-1185">Reference proteome</keyword>
<proteinExistence type="predicted"/>
<feature type="compositionally biased region" description="Polar residues" evidence="1">
    <location>
        <begin position="219"/>
        <end position="237"/>
    </location>
</feature>
<reference evidence="2" key="2">
    <citation type="submission" date="2022-03" db="EMBL/GenBank/DDBJ databases">
        <title>Draft title - Genomic analysis of global carrot germplasm unveils the trajectory of domestication and the origin of high carotenoid orange carrot.</title>
        <authorList>
            <person name="Iorizzo M."/>
            <person name="Ellison S."/>
            <person name="Senalik D."/>
            <person name="Macko-Podgorni A."/>
            <person name="Grzebelus D."/>
            <person name="Bostan H."/>
            <person name="Rolling W."/>
            <person name="Curaba J."/>
            <person name="Simon P."/>
        </authorList>
    </citation>
    <scope>NUCLEOTIDE SEQUENCE</scope>
    <source>
        <tissue evidence="2">Leaf</tissue>
    </source>
</reference>
<dbReference type="Proteomes" id="UP000077755">
    <property type="component" value="Chromosome 5"/>
</dbReference>
<organism evidence="2 3">
    <name type="scientific">Daucus carota subsp. sativus</name>
    <name type="common">Carrot</name>
    <dbReference type="NCBI Taxonomy" id="79200"/>
    <lineage>
        <taxon>Eukaryota</taxon>
        <taxon>Viridiplantae</taxon>
        <taxon>Streptophyta</taxon>
        <taxon>Embryophyta</taxon>
        <taxon>Tracheophyta</taxon>
        <taxon>Spermatophyta</taxon>
        <taxon>Magnoliopsida</taxon>
        <taxon>eudicotyledons</taxon>
        <taxon>Gunneridae</taxon>
        <taxon>Pentapetalae</taxon>
        <taxon>asterids</taxon>
        <taxon>campanulids</taxon>
        <taxon>Apiales</taxon>
        <taxon>Apiaceae</taxon>
        <taxon>Apioideae</taxon>
        <taxon>Scandiceae</taxon>
        <taxon>Daucinae</taxon>
        <taxon>Daucus</taxon>
        <taxon>Daucus sect. Daucus</taxon>
    </lineage>
</organism>
<dbReference type="AlphaFoldDB" id="A0A175Y9V4"/>
<dbReference type="EMBL" id="CP093347">
    <property type="protein sequence ID" value="WOH03261.1"/>
    <property type="molecule type" value="Genomic_DNA"/>
</dbReference>
<sequence length="283" mass="32556">MGAPGLKAILKQILSSPINPEIITAVQKLHSIIIQRDSSQDKHVRRWISQTNTAKAEKGGSLIYLAFDENVKGAVVVGQEAGETIVNESKVTVSETDGSRTEDTVMEPTVNVVQGHIGKTIFDKDFKNHRESDTRSIYFFELKRMIEFLEEDVTVTSEILKLVYEYHDLREKQYRGVYGDWRFHDDSNYLSPIEEEQDDVEPDNKVIDLTAGDEDKHPQQTSQSNASEAQHEQSSTFNYQDQKERLMKRYMQINRVFSCRLTYVPYVLDNPLTFKGINEETHF</sequence>